<gene>
    <name evidence="1" type="ORF">CLUMA_CG011263</name>
</gene>
<dbReference type="AlphaFoldDB" id="A0A1J1ICD2"/>
<dbReference type="Proteomes" id="UP000183832">
    <property type="component" value="Unassembled WGS sequence"/>
</dbReference>
<accession>A0A1J1ICD2</accession>
<name>A0A1J1ICD2_9DIPT</name>
<evidence type="ECO:0000313" key="1">
    <source>
        <dbReference type="EMBL" id="CRK97888.1"/>
    </source>
</evidence>
<organism evidence="1 2">
    <name type="scientific">Clunio marinus</name>
    <dbReference type="NCBI Taxonomy" id="568069"/>
    <lineage>
        <taxon>Eukaryota</taxon>
        <taxon>Metazoa</taxon>
        <taxon>Ecdysozoa</taxon>
        <taxon>Arthropoda</taxon>
        <taxon>Hexapoda</taxon>
        <taxon>Insecta</taxon>
        <taxon>Pterygota</taxon>
        <taxon>Neoptera</taxon>
        <taxon>Endopterygota</taxon>
        <taxon>Diptera</taxon>
        <taxon>Nematocera</taxon>
        <taxon>Chironomoidea</taxon>
        <taxon>Chironomidae</taxon>
        <taxon>Clunio</taxon>
    </lineage>
</organism>
<keyword evidence="2" id="KW-1185">Reference proteome</keyword>
<proteinExistence type="predicted"/>
<sequence>MYAINCGVRQLSMLTLVATTDTVDEIKRENSAKMNKQNCTGHCIRTTDGHKGDGKCEDKNIPILLSWWTRRRQNNSLNCTRDKNAQHVGTNLLLPQI</sequence>
<evidence type="ECO:0000313" key="2">
    <source>
        <dbReference type="Proteomes" id="UP000183832"/>
    </source>
</evidence>
<protein>
    <submittedName>
        <fullName evidence="1">CLUMA_CG011263, isoform A</fullName>
    </submittedName>
</protein>
<dbReference type="EMBL" id="CVRI01000047">
    <property type="protein sequence ID" value="CRK97888.1"/>
    <property type="molecule type" value="Genomic_DNA"/>
</dbReference>
<reference evidence="1 2" key="1">
    <citation type="submission" date="2015-04" db="EMBL/GenBank/DDBJ databases">
        <authorList>
            <person name="Syromyatnikov M.Y."/>
            <person name="Popov V.N."/>
        </authorList>
    </citation>
    <scope>NUCLEOTIDE SEQUENCE [LARGE SCALE GENOMIC DNA]</scope>
</reference>